<accession>A0AAE3ZGS9</accession>
<evidence type="ECO:0000313" key="2">
    <source>
        <dbReference type="Proteomes" id="UP001180845"/>
    </source>
</evidence>
<reference evidence="1" key="1">
    <citation type="submission" date="2023-07" db="EMBL/GenBank/DDBJ databases">
        <title>Sequencing the genomes of 1000 actinobacteria strains.</title>
        <authorList>
            <person name="Klenk H.-P."/>
        </authorList>
    </citation>
    <scope>NUCLEOTIDE SEQUENCE</scope>
    <source>
        <strain evidence="1">DSM 45977</strain>
    </source>
</reference>
<name>A0AAE3ZGS9_9ACTN</name>
<protein>
    <submittedName>
        <fullName evidence="1">Uncharacterized protein</fullName>
    </submittedName>
</protein>
<dbReference type="AlphaFoldDB" id="A0AAE3ZGS9"/>
<dbReference type="RefSeq" id="WP_310279039.1">
    <property type="nucleotide sequence ID" value="NZ_JAVDXW010000002.1"/>
</dbReference>
<gene>
    <name evidence="1" type="ORF">JOF55_004900</name>
</gene>
<comment type="caution">
    <text evidence="1">The sequence shown here is derived from an EMBL/GenBank/DDBJ whole genome shotgun (WGS) entry which is preliminary data.</text>
</comment>
<dbReference type="EMBL" id="JAVDXW010000002">
    <property type="protein sequence ID" value="MDR7304656.1"/>
    <property type="molecule type" value="Genomic_DNA"/>
</dbReference>
<organism evidence="1 2">
    <name type="scientific">Haloactinomyces albus</name>
    <dbReference type="NCBI Taxonomy" id="1352928"/>
    <lineage>
        <taxon>Bacteria</taxon>
        <taxon>Bacillati</taxon>
        <taxon>Actinomycetota</taxon>
        <taxon>Actinomycetes</taxon>
        <taxon>Actinopolysporales</taxon>
        <taxon>Actinopolysporaceae</taxon>
        <taxon>Haloactinomyces</taxon>
    </lineage>
</organism>
<proteinExistence type="predicted"/>
<dbReference type="Proteomes" id="UP001180845">
    <property type="component" value="Unassembled WGS sequence"/>
</dbReference>
<sequence length="76" mass="8078">MWSLTSGEDLAIAVAEGAFDDVVAHVGVDASVGTEVDGGVLLREAGGHLKLCPHPGRQRPWRTNLGFPDWQALVID</sequence>
<keyword evidence="2" id="KW-1185">Reference proteome</keyword>
<evidence type="ECO:0000313" key="1">
    <source>
        <dbReference type="EMBL" id="MDR7304656.1"/>
    </source>
</evidence>